<sequence>MPRRGFTLIELLVVIAVMGAVMALVGPLGAEQLSRSQRIAELKQVEDLLQQQSQRAFFRGTVITLKFDGKMLNVQPGEQQLHFEQLFFPPQQLVINKTGAYSATLLNVQAGKRALELKLPSLSDGYAAQ</sequence>
<dbReference type="EMBL" id="SACS01000002">
    <property type="protein sequence ID" value="RVU41281.1"/>
    <property type="molecule type" value="Genomic_DNA"/>
</dbReference>
<keyword evidence="1" id="KW-1133">Transmembrane helix</keyword>
<accession>A0A437R3E2</accession>
<comment type="caution">
    <text evidence="2">The sequence shown here is derived from an EMBL/GenBank/DDBJ whole genome shotgun (WGS) entry which is preliminary data.</text>
</comment>
<keyword evidence="3" id="KW-1185">Reference proteome</keyword>
<evidence type="ECO:0000313" key="2">
    <source>
        <dbReference type="EMBL" id="RVU41281.1"/>
    </source>
</evidence>
<keyword evidence="1" id="KW-0472">Membrane</keyword>
<feature type="transmembrane region" description="Helical" evidence="1">
    <location>
        <begin position="6"/>
        <end position="28"/>
    </location>
</feature>
<dbReference type="Proteomes" id="UP000283077">
    <property type="component" value="Unassembled WGS sequence"/>
</dbReference>
<dbReference type="OrthoDB" id="6290688at2"/>
<dbReference type="PROSITE" id="PS00409">
    <property type="entry name" value="PROKAR_NTER_METHYL"/>
    <property type="match status" value="1"/>
</dbReference>
<dbReference type="InterPro" id="IPR012902">
    <property type="entry name" value="N_methyl_site"/>
</dbReference>
<dbReference type="NCBIfam" id="TIGR02532">
    <property type="entry name" value="IV_pilin_GFxxxE"/>
    <property type="match status" value="1"/>
</dbReference>
<dbReference type="SUPFAM" id="SSF54523">
    <property type="entry name" value="Pili subunits"/>
    <property type="match status" value="1"/>
</dbReference>
<dbReference type="Pfam" id="PF07963">
    <property type="entry name" value="N_methyl"/>
    <property type="match status" value="1"/>
</dbReference>
<evidence type="ECO:0000313" key="3">
    <source>
        <dbReference type="Proteomes" id="UP000283077"/>
    </source>
</evidence>
<organism evidence="2 3">
    <name type="scientific">Rheinheimera riviphila</name>
    <dbReference type="NCBI Taxonomy" id="1834037"/>
    <lineage>
        <taxon>Bacteria</taxon>
        <taxon>Pseudomonadati</taxon>
        <taxon>Pseudomonadota</taxon>
        <taxon>Gammaproteobacteria</taxon>
        <taxon>Chromatiales</taxon>
        <taxon>Chromatiaceae</taxon>
        <taxon>Rheinheimera</taxon>
    </lineage>
</organism>
<dbReference type="Gene3D" id="3.30.700.10">
    <property type="entry name" value="Glycoprotein, Type 4 Pilin"/>
    <property type="match status" value="1"/>
</dbReference>
<proteinExistence type="predicted"/>
<protein>
    <submittedName>
        <fullName evidence="2">Type II secretion system protein</fullName>
    </submittedName>
</protein>
<reference evidence="2 3" key="1">
    <citation type="submission" date="2019-01" db="EMBL/GenBank/DDBJ databases">
        <authorList>
            <person name="Chen W.-M."/>
        </authorList>
    </citation>
    <scope>NUCLEOTIDE SEQUENCE [LARGE SCALE GENOMIC DNA]</scope>
    <source>
        <strain evidence="2 3">KYPC3</strain>
    </source>
</reference>
<dbReference type="AlphaFoldDB" id="A0A437R3E2"/>
<dbReference type="InterPro" id="IPR045584">
    <property type="entry name" value="Pilin-like"/>
</dbReference>
<dbReference type="RefSeq" id="WP_127697663.1">
    <property type="nucleotide sequence ID" value="NZ_SACS01000002.1"/>
</dbReference>
<evidence type="ECO:0000256" key="1">
    <source>
        <dbReference type="SAM" id="Phobius"/>
    </source>
</evidence>
<name>A0A437R3E2_9GAMM</name>
<gene>
    <name evidence="2" type="ORF">EOE67_03515</name>
</gene>
<keyword evidence="1" id="KW-0812">Transmembrane</keyword>